<feature type="compositionally biased region" description="Polar residues" evidence="1">
    <location>
        <begin position="96"/>
        <end position="106"/>
    </location>
</feature>
<organism evidence="2 3">
    <name type="scientific">Sorangium cellulosum So0157-2</name>
    <dbReference type="NCBI Taxonomy" id="1254432"/>
    <lineage>
        <taxon>Bacteria</taxon>
        <taxon>Pseudomonadati</taxon>
        <taxon>Myxococcota</taxon>
        <taxon>Polyangia</taxon>
        <taxon>Polyangiales</taxon>
        <taxon>Polyangiaceae</taxon>
        <taxon>Sorangium</taxon>
    </lineage>
</organism>
<dbReference type="AlphaFoldDB" id="S4YD66"/>
<name>S4YD66_SORCE</name>
<proteinExistence type="predicted"/>
<reference evidence="2 3" key="1">
    <citation type="journal article" date="2013" name="Sci. Rep.">
        <title>Extraordinary expansion of a Sorangium cellulosum genome from an alkaline milieu.</title>
        <authorList>
            <person name="Han K."/>
            <person name="Li Z.F."/>
            <person name="Peng R."/>
            <person name="Zhu L.P."/>
            <person name="Zhou T."/>
            <person name="Wang L.G."/>
            <person name="Li S.G."/>
            <person name="Zhang X.B."/>
            <person name="Hu W."/>
            <person name="Wu Z.H."/>
            <person name="Qin N."/>
            <person name="Li Y.Z."/>
        </authorList>
    </citation>
    <scope>NUCLEOTIDE SEQUENCE [LARGE SCALE GENOMIC DNA]</scope>
    <source>
        <strain evidence="2 3">So0157-2</strain>
    </source>
</reference>
<dbReference type="EMBL" id="CP003969">
    <property type="protein sequence ID" value="AGP40758.1"/>
    <property type="molecule type" value="Genomic_DNA"/>
</dbReference>
<evidence type="ECO:0000256" key="1">
    <source>
        <dbReference type="SAM" id="MobiDB-lite"/>
    </source>
</evidence>
<dbReference type="PATRIC" id="fig|1254432.3.peg.9832"/>
<dbReference type="Proteomes" id="UP000014803">
    <property type="component" value="Chromosome"/>
</dbReference>
<evidence type="ECO:0000313" key="3">
    <source>
        <dbReference type="Proteomes" id="UP000014803"/>
    </source>
</evidence>
<gene>
    <name evidence="2" type="ORF">SCE1572_43495</name>
</gene>
<feature type="compositionally biased region" description="Low complexity" evidence="1">
    <location>
        <begin position="138"/>
        <end position="179"/>
    </location>
</feature>
<sequence length="231" mass="22131">MDGGADADAQHAGVPGGGGRVAPCAPGDPAASPITAAGARTTRATVARSGSGSAKVTAPSTQAHCMISRSDAQGARPLRGMRASTGGAPAGRSKTRSPGATATTEVSPAPPCTAAGVPSMSTDDSGTTSLAALRRSTRAWASGGASTSSRARGVSRSVQRSPDSAFTSQSASAAALCDAPAPPGGGASRGGAIELHAITPSGMSSASHGASRAQVVRASGAALSMSPWPSA</sequence>
<dbReference type="KEGG" id="scu:SCE1572_43495"/>
<feature type="compositionally biased region" description="Polar residues" evidence="1">
    <location>
        <begin position="50"/>
        <end position="63"/>
    </location>
</feature>
<evidence type="ECO:0000313" key="2">
    <source>
        <dbReference type="EMBL" id="AGP40758.1"/>
    </source>
</evidence>
<accession>S4YD66</accession>
<dbReference type="HOGENOM" id="CLU_1199157_0_0_7"/>
<feature type="compositionally biased region" description="Low complexity" evidence="1">
    <location>
        <begin position="35"/>
        <end position="48"/>
    </location>
</feature>
<protein>
    <submittedName>
        <fullName evidence="2">Uncharacterized protein</fullName>
    </submittedName>
</protein>
<feature type="region of interest" description="Disordered" evidence="1">
    <location>
        <begin position="1"/>
        <end position="231"/>
    </location>
</feature>
<feature type="compositionally biased region" description="Polar residues" evidence="1">
    <location>
        <begin position="119"/>
        <end position="130"/>
    </location>
</feature>
<feature type="compositionally biased region" description="Low complexity" evidence="1">
    <location>
        <begin position="1"/>
        <end position="13"/>
    </location>
</feature>